<dbReference type="Proteomes" id="UP000244225">
    <property type="component" value="Unassembled WGS sequence"/>
</dbReference>
<evidence type="ECO:0000313" key="1">
    <source>
        <dbReference type="EMBL" id="PTX19580.1"/>
    </source>
</evidence>
<accession>A0A2T5YJU6</accession>
<dbReference type="SUPFAM" id="SSF143422">
    <property type="entry name" value="Transposase IS200-like"/>
    <property type="match status" value="1"/>
</dbReference>
<reference evidence="1 2" key="1">
    <citation type="submission" date="2018-04" db="EMBL/GenBank/DDBJ databases">
        <title>Genomic Encyclopedia of Archaeal and Bacterial Type Strains, Phase II (KMG-II): from individual species to whole genera.</title>
        <authorList>
            <person name="Goeker M."/>
        </authorList>
    </citation>
    <scope>NUCLEOTIDE SEQUENCE [LARGE SCALE GENOMIC DNA]</scope>
    <source>
        <strain evidence="1 2">DSM 100162</strain>
    </source>
</reference>
<keyword evidence="2" id="KW-1185">Reference proteome</keyword>
<organism evidence="1 2">
    <name type="scientific">Pontibacter mucosus</name>
    <dbReference type="NCBI Taxonomy" id="1649266"/>
    <lineage>
        <taxon>Bacteria</taxon>
        <taxon>Pseudomonadati</taxon>
        <taxon>Bacteroidota</taxon>
        <taxon>Cytophagia</taxon>
        <taxon>Cytophagales</taxon>
        <taxon>Hymenobacteraceae</taxon>
        <taxon>Pontibacter</taxon>
    </lineage>
</organism>
<dbReference type="GO" id="GO:0004803">
    <property type="term" value="F:transposase activity"/>
    <property type="evidence" value="ECO:0007669"/>
    <property type="project" value="InterPro"/>
</dbReference>
<comment type="caution">
    <text evidence="1">The sequence shown here is derived from an EMBL/GenBank/DDBJ whole genome shotgun (WGS) entry which is preliminary data.</text>
</comment>
<sequence>MGLKNRVVPDSLYFLTMTVVDWVDIFTRPVYKHIIVDALKFCQDEKGLKLYAWVLMNNHLHLIAAAAEGKNLSDILRDFKG</sequence>
<proteinExistence type="predicted"/>
<gene>
    <name evidence="1" type="ORF">C8N40_104312</name>
</gene>
<dbReference type="Gene3D" id="3.30.70.1290">
    <property type="entry name" value="Transposase IS200-like"/>
    <property type="match status" value="1"/>
</dbReference>
<dbReference type="AlphaFoldDB" id="A0A2T5YJU6"/>
<name>A0A2T5YJU6_9BACT</name>
<dbReference type="EMBL" id="QBKI01000004">
    <property type="protein sequence ID" value="PTX19580.1"/>
    <property type="molecule type" value="Genomic_DNA"/>
</dbReference>
<dbReference type="GO" id="GO:0006313">
    <property type="term" value="P:DNA transposition"/>
    <property type="evidence" value="ECO:0007669"/>
    <property type="project" value="InterPro"/>
</dbReference>
<evidence type="ECO:0000313" key="2">
    <source>
        <dbReference type="Proteomes" id="UP000244225"/>
    </source>
</evidence>
<protein>
    <submittedName>
        <fullName evidence="1">Transposase IS200 family protein</fullName>
    </submittedName>
</protein>
<dbReference type="InterPro" id="IPR036515">
    <property type="entry name" value="Transposase_17_sf"/>
</dbReference>
<dbReference type="GO" id="GO:0003677">
    <property type="term" value="F:DNA binding"/>
    <property type="evidence" value="ECO:0007669"/>
    <property type="project" value="InterPro"/>
</dbReference>